<dbReference type="InterPro" id="IPR012938">
    <property type="entry name" value="Glc/Sorbosone_DH"/>
</dbReference>
<feature type="domain" description="Glucose/Sorbosone dehydrogenase" evidence="1">
    <location>
        <begin position="33"/>
        <end position="185"/>
    </location>
</feature>
<name>A0A1C4WX65_MICVI</name>
<organism evidence="2 3">
    <name type="scientific">Micromonospora viridifaciens</name>
    <dbReference type="NCBI Taxonomy" id="1881"/>
    <lineage>
        <taxon>Bacteria</taxon>
        <taxon>Bacillati</taxon>
        <taxon>Actinomycetota</taxon>
        <taxon>Actinomycetes</taxon>
        <taxon>Micromonosporales</taxon>
        <taxon>Micromonosporaceae</taxon>
        <taxon>Micromonospora</taxon>
    </lineage>
</organism>
<evidence type="ECO:0000259" key="1">
    <source>
        <dbReference type="Pfam" id="PF07995"/>
    </source>
</evidence>
<protein>
    <submittedName>
        <fullName evidence="2">Glucose/arabinose dehydrogenase, beta-propeller fold</fullName>
    </submittedName>
</protein>
<dbReference type="RefSeq" id="WP_157744442.1">
    <property type="nucleotide sequence ID" value="NZ_LT607411.1"/>
</dbReference>
<accession>A0A1C4WX65</accession>
<dbReference type="AlphaFoldDB" id="A0A1C4WX65"/>
<dbReference type="Proteomes" id="UP000198242">
    <property type="component" value="Chromosome I"/>
</dbReference>
<dbReference type="PANTHER" id="PTHR19328:SF13">
    <property type="entry name" value="HIPL1 PROTEIN"/>
    <property type="match status" value="1"/>
</dbReference>
<dbReference type="Pfam" id="PF07995">
    <property type="entry name" value="GSDH"/>
    <property type="match status" value="2"/>
</dbReference>
<evidence type="ECO:0000313" key="3">
    <source>
        <dbReference type="Proteomes" id="UP000198242"/>
    </source>
</evidence>
<gene>
    <name evidence="2" type="ORF">GA0074695_2839</name>
</gene>
<proteinExistence type="predicted"/>
<dbReference type="OrthoDB" id="9770043at2"/>
<dbReference type="Gene3D" id="2.120.10.30">
    <property type="entry name" value="TolB, C-terminal domain"/>
    <property type="match status" value="1"/>
</dbReference>
<dbReference type="EMBL" id="LT607411">
    <property type="protein sequence ID" value="SCF00826.1"/>
    <property type="molecule type" value="Genomic_DNA"/>
</dbReference>
<dbReference type="InterPro" id="IPR011041">
    <property type="entry name" value="Quinoprot_gluc/sorb_DH_b-prop"/>
</dbReference>
<keyword evidence="3" id="KW-1185">Reference proteome</keyword>
<evidence type="ECO:0000313" key="2">
    <source>
        <dbReference type="EMBL" id="SCF00826.1"/>
    </source>
</evidence>
<feature type="domain" description="Glucose/Sorbosone dehydrogenase" evidence="1">
    <location>
        <begin position="200"/>
        <end position="297"/>
    </location>
</feature>
<dbReference type="InterPro" id="IPR011042">
    <property type="entry name" value="6-blade_b-propeller_TolB-like"/>
</dbReference>
<dbReference type="PANTHER" id="PTHR19328">
    <property type="entry name" value="HEDGEHOG-INTERACTING PROTEIN"/>
    <property type="match status" value="1"/>
</dbReference>
<sequence>MTAVGAPANADPGGPTMLDRKLAVRTAATGLVSPTGLAFIGDDDMLVLEKTTGRVQRVVNGVIASTPLDLAVNSGSERGLLGIALHPDFPANPGVYLYWTESTTGTDTSVLSETPLLGNRVDRFVWNGSTLTFDRNLIRIRARQEDAGQPARANHNGGVISFGRDGKLYTFTGDLGRRGQLQNLTCGPTAACPGPTVPDDQFGGPAPDNAHLSGVVLRLNDDGTTPTDNPFFAAGAAMGGEVGATVQKIFSYGHRNGFGMAVDPATGNVWLQENGDDSFSEINRLEPGMNGGWIQIAGPVQRVAQFKEIETTFGGRNLQQLRWPPSNIADSPQEALGRLFMLPGAHYSDPEFSWRWEVAPGGMGFLNSRALGPEFEGDLFLGAATAALNGGYLFHFNLTGNRRKIAVDDPRLEDRVADNLAKHEITESESLLIGRDFGVVTDIETSPDGTLSVLSLTNGAVYTIYRR</sequence>
<reference evidence="3" key="1">
    <citation type="submission" date="2016-06" db="EMBL/GenBank/DDBJ databases">
        <authorList>
            <person name="Varghese N."/>
            <person name="Submissions Spin"/>
        </authorList>
    </citation>
    <scope>NUCLEOTIDE SEQUENCE [LARGE SCALE GENOMIC DNA]</scope>
    <source>
        <strain evidence="3">DSM 43909</strain>
    </source>
</reference>
<dbReference type="SUPFAM" id="SSF50952">
    <property type="entry name" value="Soluble quinoprotein glucose dehydrogenase"/>
    <property type="match status" value="1"/>
</dbReference>